<dbReference type="CDD" id="cd09012">
    <property type="entry name" value="VOC_like"/>
    <property type="match status" value="1"/>
</dbReference>
<gene>
    <name evidence="2" type="ORF">K9V48_09080</name>
</gene>
<organism evidence="2 3">
    <name type="scientific">Metabacillus rhizolycopersici</name>
    <dbReference type="NCBI Taxonomy" id="2875709"/>
    <lineage>
        <taxon>Bacteria</taxon>
        <taxon>Bacillati</taxon>
        <taxon>Bacillota</taxon>
        <taxon>Bacilli</taxon>
        <taxon>Bacillales</taxon>
        <taxon>Bacillaceae</taxon>
        <taxon>Metabacillus</taxon>
    </lineage>
</organism>
<dbReference type="Pfam" id="PF22677">
    <property type="entry name" value="Ble-like_N"/>
    <property type="match status" value="1"/>
</dbReference>
<reference evidence="2" key="1">
    <citation type="submission" date="2024-05" db="EMBL/GenBank/DDBJ databases">
        <title>Metabacillus sp. nov., isolated from the rhizosphere soil of tomato plants.</title>
        <authorList>
            <person name="Ma R."/>
        </authorList>
    </citation>
    <scope>NUCLEOTIDE SEQUENCE</scope>
    <source>
        <strain evidence="2">DBTR6</strain>
    </source>
</reference>
<dbReference type="EMBL" id="JAIQUM010000014">
    <property type="protein sequence ID" value="MBZ5750394.1"/>
    <property type="molecule type" value="Genomic_DNA"/>
</dbReference>
<dbReference type="RefSeq" id="WP_224138504.1">
    <property type="nucleotide sequence ID" value="NZ_JAIQUM010000014.1"/>
</dbReference>
<comment type="caution">
    <text evidence="2">The sequence shown here is derived from an EMBL/GenBank/DDBJ whole genome shotgun (WGS) entry which is preliminary data.</text>
</comment>
<name>A0ABS7UQ89_9BACI</name>
<dbReference type="PANTHER" id="PTHR36503">
    <property type="entry name" value="BLR2520 PROTEIN"/>
    <property type="match status" value="1"/>
</dbReference>
<sequence>MALKSKNIFINLPVKDLHKSTDFFQALGFEFNPQFTDESTACMIVSDNIFVLIMVEERFKEFSKKEIVDAATSSEAIFCLSAESRDQVDEVVNKALAFGGKSSNDPQDHGFMYGWSFQDLDGHIWEVVYMDESAMNQG</sequence>
<dbReference type="SUPFAM" id="SSF54593">
    <property type="entry name" value="Glyoxalase/Bleomycin resistance protein/Dihydroxybiphenyl dioxygenase"/>
    <property type="match status" value="1"/>
</dbReference>
<evidence type="ECO:0000313" key="3">
    <source>
        <dbReference type="Proteomes" id="UP001165287"/>
    </source>
</evidence>
<accession>A0ABS7UQ89</accession>
<dbReference type="Proteomes" id="UP001165287">
    <property type="component" value="Unassembled WGS sequence"/>
</dbReference>
<evidence type="ECO:0000259" key="1">
    <source>
        <dbReference type="Pfam" id="PF22677"/>
    </source>
</evidence>
<keyword evidence="3" id="KW-1185">Reference proteome</keyword>
<dbReference type="InterPro" id="IPR029068">
    <property type="entry name" value="Glyas_Bleomycin-R_OHBP_Dase"/>
</dbReference>
<dbReference type="InterPro" id="IPR053863">
    <property type="entry name" value="Glyoxy/Ble-like_N"/>
</dbReference>
<protein>
    <submittedName>
        <fullName evidence="2">VOC family protein</fullName>
    </submittedName>
</protein>
<evidence type="ECO:0000313" key="2">
    <source>
        <dbReference type="EMBL" id="MBZ5750394.1"/>
    </source>
</evidence>
<dbReference type="PANTHER" id="PTHR36503:SF2">
    <property type="entry name" value="BLR2408 PROTEIN"/>
    <property type="match status" value="1"/>
</dbReference>
<feature type="domain" description="Glyoxalase/Bleomycin resistance-like N-terminal" evidence="1">
    <location>
        <begin position="8"/>
        <end position="45"/>
    </location>
</feature>
<dbReference type="Gene3D" id="3.10.180.10">
    <property type="entry name" value="2,3-Dihydroxybiphenyl 1,2-Dioxygenase, domain 1"/>
    <property type="match status" value="1"/>
</dbReference>
<proteinExistence type="predicted"/>